<dbReference type="SUPFAM" id="SSF64076">
    <property type="entry name" value="MTH938-like"/>
    <property type="match status" value="1"/>
</dbReference>
<dbReference type="CDD" id="cd00248">
    <property type="entry name" value="Mth938-like"/>
    <property type="match status" value="1"/>
</dbReference>
<sequence>MSLPTDKTLPTPDPRDRQLIQTYGPGHFRISDVDHQGAVLVLPQQTLAWAVAAAVDIAPDNLAAVISATPPVEVLLVGCGAKAVFFPPSKRAALKAHGIVLEVMDTGAACRTYNVLLAEGRRVAAALVPV</sequence>
<reference evidence="1 2" key="1">
    <citation type="submission" date="2019-06" db="EMBL/GenBank/DDBJ databases">
        <title>New taxonomy in bacterial strain CC-CFT640, isolated from vineyard.</title>
        <authorList>
            <person name="Lin S.-Y."/>
            <person name="Tsai C.-F."/>
            <person name="Young C.-C."/>
        </authorList>
    </citation>
    <scope>NUCLEOTIDE SEQUENCE [LARGE SCALE GENOMIC DNA]</scope>
    <source>
        <strain evidence="1 2">CC-CFT640</strain>
    </source>
</reference>
<protein>
    <recommendedName>
        <fullName evidence="3">Xcc1710-like domain-containing protein</fullName>
    </recommendedName>
</protein>
<evidence type="ECO:0000313" key="1">
    <source>
        <dbReference type="EMBL" id="TXL78878.1"/>
    </source>
</evidence>
<dbReference type="InterPro" id="IPR036748">
    <property type="entry name" value="MTH938-like_sf"/>
</dbReference>
<evidence type="ECO:0000313" key="2">
    <source>
        <dbReference type="Proteomes" id="UP000321638"/>
    </source>
</evidence>
<evidence type="ECO:0008006" key="3">
    <source>
        <dbReference type="Google" id="ProtNLM"/>
    </source>
</evidence>
<keyword evidence="2" id="KW-1185">Reference proteome</keyword>
<dbReference type="Proteomes" id="UP000321638">
    <property type="component" value="Unassembled WGS sequence"/>
</dbReference>
<dbReference type="OrthoDB" id="7351393at2"/>
<accession>A0A5C8PRY2</accession>
<dbReference type="PANTHER" id="PTHR21192:SF2">
    <property type="entry name" value="NADH DEHYDROGENASE [UBIQUINONE] 1 ALPHA SUBCOMPLEX ASSEMBLY FACTOR 3"/>
    <property type="match status" value="1"/>
</dbReference>
<comment type="caution">
    <text evidence="1">The sequence shown here is derived from an EMBL/GenBank/DDBJ whole genome shotgun (WGS) entry which is preliminary data.</text>
</comment>
<proteinExistence type="predicted"/>
<name>A0A5C8PRY2_9HYPH</name>
<dbReference type="Pfam" id="PF04430">
    <property type="entry name" value="DUF498"/>
    <property type="match status" value="1"/>
</dbReference>
<organism evidence="1 2">
    <name type="scientific">Vineibacter terrae</name>
    <dbReference type="NCBI Taxonomy" id="2586908"/>
    <lineage>
        <taxon>Bacteria</taxon>
        <taxon>Pseudomonadati</taxon>
        <taxon>Pseudomonadota</taxon>
        <taxon>Alphaproteobacteria</taxon>
        <taxon>Hyphomicrobiales</taxon>
        <taxon>Vineibacter</taxon>
    </lineage>
</organism>
<dbReference type="Gene3D" id="3.40.1230.10">
    <property type="entry name" value="MTH938-like"/>
    <property type="match status" value="1"/>
</dbReference>
<gene>
    <name evidence="1" type="ORF">FHP25_07075</name>
</gene>
<dbReference type="PANTHER" id="PTHR21192">
    <property type="entry name" value="NUCLEAR PROTEIN E3-3"/>
    <property type="match status" value="1"/>
</dbReference>
<dbReference type="InterPro" id="IPR007523">
    <property type="entry name" value="NDUFAF3/AAMDC"/>
</dbReference>
<dbReference type="EMBL" id="VDUZ01000006">
    <property type="protein sequence ID" value="TXL78878.1"/>
    <property type="molecule type" value="Genomic_DNA"/>
</dbReference>
<dbReference type="AlphaFoldDB" id="A0A5C8PRY2"/>